<reference evidence="2 3" key="1">
    <citation type="submission" date="2019-04" db="EMBL/GenBank/DDBJ databases">
        <title>Crypto-aerobic microbial life in anoxic (sulfidic) marine sediments.</title>
        <authorList>
            <person name="Bhattacharya S."/>
            <person name="Roy C."/>
            <person name="Mondal N."/>
            <person name="Sarkar J."/>
            <person name="Mandal S."/>
            <person name="Rameez M.J."/>
            <person name="Ghosh W."/>
        </authorList>
    </citation>
    <scope>NUCLEOTIDE SEQUENCE [LARGE SCALE GENOMIC DNA]</scope>
    <source>
        <strain evidence="2 3">SBBC</strain>
    </source>
</reference>
<dbReference type="InterPro" id="IPR002734">
    <property type="entry name" value="RibDG_C"/>
</dbReference>
<dbReference type="Pfam" id="PF01872">
    <property type="entry name" value="RibD_C"/>
    <property type="match status" value="1"/>
</dbReference>
<comment type="caution">
    <text evidence="2">The sequence shown here is derived from an EMBL/GenBank/DDBJ whole genome shotgun (WGS) entry which is preliminary data.</text>
</comment>
<dbReference type="AlphaFoldDB" id="A0A4U0Z3I3"/>
<evidence type="ECO:0000313" key="3">
    <source>
        <dbReference type="Proteomes" id="UP000306340"/>
    </source>
</evidence>
<dbReference type="Proteomes" id="UP000306340">
    <property type="component" value="Unassembled WGS sequence"/>
</dbReference>
<evidence type="ECO:0000313" key="2">
    <source>
        <dbReference type="EMBL" id="TKA97899.1"/>
    </source>
</evidence>
<dbReference type="EMBL" id="SWAU01000019">
    <property type="protein sequence ID" value="TKA97899.1"/>
    <property type="molecule type" value="Genomic_DNA"/>
</dbReference>
<dbReference type="GO" id="GO:0008703">
    <property type="term" value="F:5-amino-6-(5-phosphoribosylamino)uracil reductase activity"/>
    <property type="evidence" value="ECO:0007669"/>
    <property type="project" value="InterPro"/>
</dbReference>
<feature type="non-terminal residue" evidence="2">
    <location>
        <position position="1"/>
    </location>
</feature>
<feature type="domain" description="Bacterial bifunctional deaminase-reductase C-terminal" evidence="1">
    <location>
        <begin position="6"/>
        <end position="88"/>
    </location>
</feature>
<proteinExistence type="predicted"/>
<protein>
    <submittedName>
        <fullName evidence="2">Riboflavin biosynthesis protein RibD</fullName>
    </submittedName>
</protein>
<name>A0A4U0Z3I3_9RHOB</name>
<evidence type="ECO:0000259" key="1">
    <source>
        <dbReference type="Pfam" id="PF01872"/>
    </source>
</evidence>
<dbReference type="GO" id="GO:0009231">
    <property type="term" value="P:riboflavin biosynthetic process"/>
    <property type="evidence" value="ECO:0007669"/>
    <property type="project" value="InterPro"/>
</dbReference>
<accession>A0A4U0Z3I3</accession>
<gene>
    <name evidence="2" type="ORF">FAZ78_03800</name>
</gene>
<dbReference type="InterPro" id="IPR024072">
    <property type="entry name" value="DHFR-like_dom_sf"/>
</dbReference>
<sequence>PETDGRIDLRAALALLAGRGLTRILCEGGAQLAASLVAGRLCDALLLFQAGKLIGAEGHPALGPLGLAFLSDAPGFRLGGTEAVGGDVMQRWLPA</sequence>
<dbReference type="RefSeq" id="WP_211246053.1">
    <property type="nucleotide sequence ID" value="NZ_SWAU01000019.1"/>
</dbReference>
<dbReference type="SUPFAM" id="SSF53597">
    <property type="entry name" value="Dihydrofolate reductase-like"/>
    <property type="match status" value="1"/>
</dbReference>
<organism evidence="2 3">
    <name type="scientific">Cereibacter changlensis</name>
    <dbReference type="NCBI Taxonomy" id="402884"/>
    <lineage>
        <taxon>Bacteria</taxon>
        <taxon>Pseudomonadati</taxon>
        <taxon>Pseudomonadota</taxon>
        <taxon>Alphaproteobacteria</taxon>
        <taxon>Rhodobacterales</taxon>
        <taxon>Paracoccaceae</taxon>
        <taxon>Cereibacter</taxon>
    </lineage>
</organism>
<dbReference type="Gene3D" id="3.40.430.10">
    <property type="entry name" value="Dihydrofolate Reductase, subunit A"/>
    <property type="match status" value="1"/>
</dbReference>